<evidence type="ECO:0000256" key="5">
    <source>
        <dbReference type="ARBA" id="ARBA00022729"/>
    </source>
</evidence>
<accession>A0ABT8G134</accession>
<comment type="subcellular location">
    <subcellularLocation>
        <location evidence="1">Cell envelope</location>
    </subcellularLocation>
</comment>
<evidence type="ECO:0000256" key="3">
    <source>
        <dbReference type="ARBA" id="ARBA00022617"/>
    </source>
</evidence>
<dbReference type="InterPro" id="IPR048328">
    <property type="entry name" value="Dyp_perox_C"/>
</dbReference>
<evidence type="ECO:0000256" key="7">
    <source>
        <dbReference type="ARBA" id="ARBA00023004"/>
    </source>
</evidence>
<gene>
    <name evidence="18" type="primary">efeB</name>
    <name evidence="18" type="ORF">QQX04_07515</name>
</gene>
<name>A0ABT8G134_9MICO</name>
<keyword evidence="15" id="KW-1133">Transmembrane helix</keyword>
<comment type="function">
    <text evidence="13">Involved in the recovery of exogenous heme iron. Extracts iron from heme while preserving the protoporphyrin ring intact.</text>
</comment>
<dbReference type="InterPro" id="IPR006311">
    <property type="entry name" value="TAT_signal"/>
</dbReference>
<evidence type="ECO:0000313" key="18">
    <source>
        <dbReference type="EMBL" id="MDN4472838.1"/>
    </source>
</evidence>
<keyword evidence="15" id="KW-0812">Transmembrane</keyword>
<dbReference type="PANTHER" id="PTHR30521:SF4">
    <property type="entry name" value="DEFERROCHELATASE"/>
    <property type="match status" value="1"/>
</dbReference>
<organism evidence="18 19">
    <name type="scientific">Demequina zhanjiangensis</name>
    <dbReference type="NCBI Taxonomy" id="3051659"/>
    <lineage>
        <taxon>Bacteria</taxon>
        <taxon>Bacillati</taxon>
        <taxon>Actinomycetota</taxon>
        <taxon>Actinomycetes</taxon>
        <taxon>Micrococcales</taxon>
        <taxon>Demequinaceae</taxon>
        <taxon>Demequina</taxon>
    </lineage>
</organism>
<proteinExistence type="inferred from homology"/>
<dbReference type="InterPro" id="IPR006313">
    <property type="entry name" value="EfeB/EfeN"/>
</dbReference>
<dbReference type="NCBIfam" id="TIGR01413">
    <property type="entry name" value="Dyp_perox_fam"/>
    <property type="match status" value="1"/>
</dbReference>
<dbReference type="PROSITE" id="PS51404">
    <property type="entry name" value="DYP_PEROXIDASE"/>
    <property type="match status" value="1"/>
</dbReference>
<evidence type="ECO:0000256" key="13">
    <source>
        <dbReference type="RuleBase" id="RU365017"/>
    </source>
</evidence>
<evidence type="ECO:0000259" key="16">
    <source>
        <dbReference type="Pfam" id="PF04261"/>
    </source>
</evidence>
<comment type="catalytic activity">
    <reaction evidence="12">
        <text>heme b + 2 H(+) = protoporphyrin IX + Fe(2+)</text>
        <dbReference type="Rhea" id="RHEA:22584"/>
        <dbReference type="ChEBI" id="CHEBI:15378"/>
        <dbReference type="ChEBI" id="CHEBI:29033"/>
        <dbReference type="ChEBI" id="CHEBI:57306"/>
        <dbReference type="ChEBI" id="CHEBI:60344"/>
        <dbReference type="EC" id="4.98.1.1"/>
    </reaction>
    <physiologicalReaction direction="left-to-right" evidence="12">
        <dbReference type="Rhea" id="RHEA:22585"/>
    </physiologicalReaction>
</comment>
<evidence type="ECO:0000256" key="10">
    <source>
        <dbReference type="ARBA" id="ARBA00033771"/>
    </source>
</evidence>
<evidence type="ECO:0000259" key="17">
    <source>
        <dbReference type="Pfam" id="PF20628"/>
    </source>
</evidence>
<dbReference type="SUPFAM" id="SSF54909">
    <property type="entry name" value="Dimeric alpha+beta barrel"/>
    <property type="match status" value="1"/>
</dbReference>
<feature type="domain" description="Dyp-type peroxidase C-terminal" evidence="17">
    <location>
        <begin position="251"/>
        <end position="434"/>
    </location>
</feature>
<feature type="region of interest" description="Disordered" evidence="14">
    <location>
        <begin position="1"/>
        <end position="35"/>
    </location>
</feature>
<evidence type="ECO:0000256" key="12">
    <source>
        <dbReference type="ARBA" id="ARBA00048856"/>
    </source>
</evidence>
<evidence type="ECO:0000256" key="6">
    <source>
        <dbReference type="ARBA" id="ARBA00023002"/>
    </source>
</evidence>
<keyword evidence="19" id="KW-1185">Reference proteome</keyword>
<feature type="transmembrane region" description="Helical" evidence="15">
    <location>
        <begin position="40"/>
        <end position="62"/>
    </location>
</feature>
<evidence type="ECO:0000256" key="11">
    <source>
        <dbReference type="ARBA" id="ARBA00033775"/>
    </source>
</evidence>
<keyword evidence="3 13" id="KW-0349">Heme</keyword>
<dbReference type="RefSeq" id="WP_301127801.1">
    <property type="nucleotide sequence ID" value="NZ_JAUHPV010000004.1"/>
</dbReference>
<sequence length="455" mass="47567">MDDARDGTTPDQDDAVTEPASDATDAPEDGSSRRGFSRRAVLGGAGAVVGAAALAGGGFAAGRATASPVQLRQYDFHGEHQSGIVTPAQDRMHFAAFDVTTDSRDELIQLLRDWTEAAATLMTGSELGTGIAGGSALAPPDDTGDATGLPASGLTITFGFGPTLFVKDGEDRFGIADRQPAQLAELPHFPGDTLQERLTGGDLCIQACADDPQVAMHAIRNLSRLAFGVASVRWAQLGFGRTSSTTRDQSTPRNLMGFKDGTANLRAEDTDNISKFLWSEAADGQEWMAGGTYLVARKLRILAEIWDRASLGEQEATVGRTKGSGAPLSGGNEFTEPDFTRPGADGTPLIPTDSHVALAHPSANGGAMMLRRGYNYTDGADDLGRLDAGLFFLAFIRDPETQYIPMQTAISSSDAMTVEYVRAVGSAIFAVPPGIPAGATLGGDSGAYIGQGLFT</sequence>
<evidence type="ECO:0000256" key="14">
    <source>
        <dbReference type="SAM" id="MobiDB-lite"/>
    </source>
</evidence>
<protein>
    <recommendedName>
        <fullName evidence="10 13">Deferrochelatase</fullName>
        <ecNumber evidence="13">1.11.1.-</ecNumber>
    </recommendedName>
    <alternativeName>
        <fullName evidence="11 13">Peroxidase EfeB</fullName>
    </alternativeName>
</protein>
<dbReference type="InterPro" id="IPR011008">
    <property type="entry name" value="Dimeric_a/b-barrel"/>
</dbReference>
<keyword evidence="7 13" id="KW-0408">Iron</keyword>
<keyword evidence="2 13" id="KW-0575">Peroxidase</keyword>
<dbReference type="NCBIfam" id="TIGR01412">
    <property type="entry name" value="tat_substr_1"/>
    <property type="match status" value="1"/>
</dbReference>
<evidence type="ECO:0000256" key="9">
    <source>
        <dbReference type="ARBA" id="ARBA00025737"/>
    </source>
</evidence>
<comment type="similarity">
    <text evidence="9 13">Belongs to the DyP-type peroxidase family.</text>
</comment>
<dbReference type="EMBL" id="JAUHPV010000004">
    <property type="protein sequence ID" value="MDN4472838.1"/>
    <property type="molecule type" value="Genomic_DNA"/>
</dbReference>
<dbReference type="Pfam" id="PF20628">
    <property type="entry name" value="Dyp_perox_C"/>
    <property type="match status" value="1"/>
</dbReference>
<dbReference type="Pfam" id="PF04261">
    <property type="entry name" value="Dyp_perox_N"/>
    <property type="match status" value="1"/>
</dbReference>
<evidence type="ECO:0000256" key="1">
    <source>
        <dbReference type="ARBA" id="ARBA00004196"/>
    </source>
</evidence>
<dbReference type="InterPro" id="IPR006314">
    <property type="entry name" value="Dyp_peroxidase"/>
</dbReference>
<evidence type="ECO:0000256" key="8">
    <source>
        <dbReference type="ARBA" id="ARBA00023239"/>
    </source>
</evidence>
<dbReference type="Proteomes" id="UP001172738">
    <property type="component" value="Unassembled WGS sequence"/>
</dbReference>
<reference evidence="18" key="1">
    <citation type="submission" date="2023-06" db="EMBL/GenBank/DDBJ databases">
        <title>SYSU T00b26.</title>
        <authorList>
            <person name="Gao L."/>
            <person name="Fang B.-Z."/>
            <person name="Li W.-J."/>
        </authorList>
    </citation>
    <scope>NUCLEOTIDE SEQUENCE</scope>
    <source>
        <strain evidence="18">SYSU T00b26</strain>
    </source>
</reference>
<comment type="cofactor">
    <cofactor evidence="13">
        <name>heme b</name>
        <dbReference type="ChEBI" id="CHEBI:60344"/>
    </cofactor>
    <text evidence="13">Binds 1 heme b (iron(II)-protoporphyrin IX) group non-covalently per subunit.</text>
</comment>
<keyword evidence="6 13" id="KW-0560">Oxidoreductase</keyword>
<dbReference type="PANTHER" id="PTHR30521">
    <property type="entry name" value="DEFERROCHELATASE/PEROXIDASE"/>
    <property type="match status" value="1"/>
</dbReference>
<comment type="caution">
    <text evidence="18">The sequence shown here is derived from an EMBL/GenBank/DDBJ whole genome shotgun (WGS) entry which is preliminary data.</text>
</comment>
<keyword evidence="15" id="KW-0472">Membrane</keyword>
<dbReference type="InterPro" id="IPR048327">
    <property type="entry name" value="Dyp_perox_N"/>
</dbReference>
<keyword evidence="5" id="KW-0732">Signal</keyword>
<feature type="domain" description="Dyp-type peroxidase N-terminal" evidence="16">
    <location>
        <begin position="81"/>
        <end position="239"/>
    </location>
</feature>
<dbReference type="EC" id="1.11.1.-" evidence="13"/>
<keyword evidence="4 13" id="KW-0479">Metal-binding</keyword>
<keyword evidence="8" id="KW-0456">Lyase</keyword>
<dbReference type="PROSITE" id="PS51318">
    <property type="entry name" value="TAT"/>
    <property type="match status" value="1"/>
</dbReference>
<evidence type="ECO:0000256" key="2">
    <source>
        <dbReference type="ARBA" id="ARBA00022559"/>
    </source>
</evidence>
<evidence type="ECO:0000313" key="19">
    <source>
        <dbReference type="Proteomes" id="UP001172738"/>
    </source>
</evidence>
<evidence type="ECO:0000256" key="15">
    <source>
        <dbReference type="SAM" id="Phobius"/>
    </source>
</evidence>
<evidence type="ECO:0000256" key="4">
    <source>
        <dbReference type="ARBA" id="ARBA00022723"/>
    </source>
</evidence>